<evidence type="ECO:0000256" key="3">
    <source>
        <dbReference type="ARBA" id="ARBA00022676"/>
    </source>
</evidence>
<evidence type="ECO:0000313" key="13">
    <source>
        <dbReference type="EMBL" id="MFB9136283.1"/>
    </source>
</evidence>
<feature type="domain" description="Glycosyl transferase family 51" evidence="12">
    <location>
        <begin position="80"/>
        <end position="247"/>
    </location>
</feature>
<evidence type="ECO:0000256" key="4">
    <source>
        <dbReference type="ARBA" id="ARBA00022679"/>
    </source>
</evidence>
<dbReference type="SUPFAM" id="SSF53955">
    <property type="entry name" value="Lysozyme-like"/>
    <property type="match status" value="1"/>
</dbReference>
<keyword evidence="4 11" id="KW-0808">Transferase</keyword>
<name>A0ABV5HQ35_9VIBR</name>
<dbReference type="PANTHER" id="PTHR30400:SF0">
    <property type="entry name" value="BIOSYNTHETIC PEPTIDOGLYCAN TRANSGLYCOSYLASE"/>
    <property type="match status" value="1"/>
</dbReference>
<dbReference type="Proteomes" id="UP001589645">
    <property type="component" value="Unassembled WGS sequence"/>
</dbReference>
<dbReference type="InterPro" id="IPR011812">
    <property type="entry name" value="Pep_trsgly"/>
</dbReference>
<evidence type="ECO:0000256" key="7">
    <source>
        <dbReference type="ARBA" id="ARBA00022984"/>
    </source>
</evidence>
<comment type="subcellular location">
    <subcellularLocation>
        <location evidence="11">Cell inner membrane</location>
        <topology evidence="11">Single-pass membrane protein</topology>
    </subcellularLocation>
</comment>
<dbReference type="InterPro" id="IPR036950">
    <property type="entry name" value="PBP_transglycosylase"/>
</dbReference>
<sequence length="254" mass="28862">MNTVKRANSKLVAKKHKKKKRTNIGAVNKLKRRVKRWLLTTLAVVLGLPIVLVLLLKLVNPPIWGWEIARTFFPPQGYPEHSKHQWVPIESISPSLPLAVIASEDQRFTEHWGLDVHALWKVLKASGDGGPSRGASTITQQTAKNVFLFPSHSYLRKAYELYLALLIELIWGKERIMEMYLNVVEFGPGIYGVEAASQHYFGISAAQVSSYQAAQLAVVLPNPYKIHPVPMTNYVYQRVKWVRRQMQNLGSIAW</sequence>
<keyword evidence="6 11" id="KW-0133">Cell shape</keyword>
<comment type="pathway">
    <text evidence="11">Cell wall biogenesis; peptidoglycan biosynthesis.</text>
</comment>
<gene>
    <name evidence="11 13" type="primary">mtgA</name>
    <name evidence="13" type="ORF">ACFFUV_15015</name>
</gene>
<comment type="caution">
    <text evidence="13">The sequence shown here is derived from an EMBL/GenBank/DDBJ whole genome shotgun (WGS) entry which is preliminary data.</text>
</comment>
<dbReference type="EC" id="2.4.99.28" evidence="11"/>
<dbReference type="Gene3D" id="1.10.3810.10">
    <property type="entry name" value="Biosynthetic peptidoglycan transglycosylase-like"/>
    <property type="match status" value="1"/>
</dbReference>
<dbReference type="PANTHER" id="PTHR30400">
    <property type="entry name" value="MONOFUNCTIONAL BIOSYNTHETIC PEPTIDOGLYCAN TRANSGLYCOSYLASE"/>
    <property type="match status" value="1"/>
</dbReference>
<organism evidence="13 14">
    <name type="scientific">Vibrio olivae</name>
    <dbReference type="NCBI Taxonomy" id="1243002"/>
    <lineage>
        <taxon>Bacteria</taxon>
        <taxon>Pseudomonadati</taxon>
        <taxon>Pseudomonadota</taxon>
        <taxon>Gammaproteobacteria</taxon>
        <taxon>Vibrionales</taxon>
        <taxon>Vibrionaceae</taxon>
        <taxon>Vibrio</taxon>
    </lineage>
</organism>
<evidence type="ECO:0000256" key="8">
    <source>
        <dbReference type="ARBA" id="ARBA00022989"/>
    </source>
</evidence>
<keyword evidence="5 11" id="KW-0812">Transmembrane</keyword>
<keyword evidence="8 11" id="KW-1133">Transmembrane helix</keyword>
<keyword evidence="9 11" id="KW-0472">Membrane</keyword>
<comment type="function">
    <text evidence="11">Peptidoglycan polymerase that catalyzes glycan chain elongation from lipid-linked precursors.</text>
</comment>
<evidence type="ECO:0000256" key="6">
    <source>
        <dbReference type="ARBA" id="ARBA00022960"/>
    </source>
</evidence>
<evidence type="ECO:0000313" key="14">
    <source>
        <dbReference type="Proteomes" id="UP001589645"/>
    </source>
</evidence>
<evidence type="ECO:0000256" key="5">
    <source>
        <dbReference type="ARBA" id="ARBA00022692"/>
    </source>
</evidence>
<protein>
    <recommendedName>
        <fullName evidence="11">Biosynthetic peptidoglycan transglycosylase</fullName>
        <ecNumber evidence="11">2.4.99.28</ecNumber>
    </recommendedName>
    <alternativeName>
        <fullName evidence="11">Glycan polymerase</fullName>
    </alternativeName>
    <alternativeName>
        <fullName evidence="11">Peptidoglycan glycosyltransferase MtgA</fullName>
        <shortName evidence="11">PGT</shortName>
    </alternativeName>
</protein>
<comment type="similarity">
    <text evidence="11">Belongs to the glycosyltransferase 51 family.</text>
</comment>
<evidence type="ECO:0000256" key="10">
    <source>
        <dbReference type="ARBA" id="ARBA00023316"/>
    </source>
</evidence>
<keyword evidence="14" id="KW-1185">Reference proteome</keyword>
<dbReference type="InterPro" id="IPR001264">
    <property type="entry name" value="Glyco_trans_51"/>
</dbReference>
<dbReference type="HAMAP" id="MF_00766">
    <property type="entry name" value="PGT_MtgA"/>
    <property type="match status" value="1"/>
</dbReference>
<dbReference type="NCBIfam" id="TIGR02070">
    <property type="entry name" value="mono_pep_trsgly"/>
    <property type="match status" value="1"/>
</dbReference>
<proteinExistence type="inferred from homology"/>
<evidence type="ECO:0000256" key="1">
    <source>
        <dbReference type="ARBA" id="ARBA00022475"/>
    </source>
</evidence>
<dbReference type="EMBL" id="JBHMEP010000004">
    <property type="protein sequence ID" value="MFB9136283.1"/>
    <property type="molecule type" value="Genomic_DNA"/>
</dbReference>
<evidence type="ECO:0000259" key="12">
    <source>
        <dbReference type="Pfam" id="PF00912"/>
    </source>
</evidence>
<keyword evidence="1 11" id="KW-1003">Cell membrane</keyword>
<evidence type="ECO:0000256" key="11">
    <source>
        <dbReference type="HAMAP-Rule" id="MF_00766"/>
    </source>
</evidence>
<comment type="catalytic activity">
    <reaction evidence="11">
        <text>[GlcNAc-(1-&gt;4)-Mur2Ac(oyl-L-Ala-gamma-D-Glu-L-Lys-D-Ala-D-Ala)](n)-di-trans,octa-cis-undecaprenyl diphosphate + beta-D-GlcNAc-(1-&gt;4)-Mur2Ac(oyl-L-Ala-gamma-D-Glu-L-Lys-D-Ala-D-Ala)-di-trans,octa-cis-undecaprenyl diphosphate = [GlcNAc-(1-&gt;4)-Mur2Ac(oyl-L-Ala-gamma-D-Glu-L-Lys-D-Ala-D-Ala)](n+1)-di-trans,octa-cis-undecaprenyl diphosphate + di-trans,octa-cis-undecaprenyl diphosphate + H(+)</text>
        <dbReference type="Rhea" id="RHEA:23708"/>
        <dbReference type="Rhea" id="RHEA-COMP:9602"/>
        <dbReference type="Rhea" id="RHEA-COMP:9603"/>
        <dbReference type="ChEBI" id="CHEBI:15378"/>
        <dbReference type="ChEBI" id="CHEBI:58405"/>
        <dbReference type="ChEBI" id="CHEBI:60033"/>
        <dbReference type="ChEBI" id="CHEBI:78435"/>
        <dbReference type="EC" id="2.4.99.28"/>
    </reaction>
</comment>
<keyword evidence="10 11" id="KW-0961">Cell wall biogenesis/degradation</keyword>
<dbReference type="InterPro" id="IPR023346">
    <property type="entry name" value="Lysozyme-like_dom_sf"/>
</dbReference>
<accession>A0ABV5HQ35</accession>
<keyword evidence="2 11" id="KW-0997">Cell inner membrane</keyword>
<keyword evidence="7 11" id="KW-0573">Peptidoglycan synthesis</keyword>
<keyword evidence="3 11" id="KW-0328">Glycosyltransferase</keyword>
<evidence type="ECO:0000256" key="9">
    <source>
        <dbReference type="ARBA" id="ARBA00023136"/>
    </source>
</evidence>
<dbReference type="RefSeq" id="WP_390194368.1">
    <property type="nucleotide sequence ID" value="NZ_JBHMEP010000004.1"/>
</dbReference>
<dbReference type="Pfam" id="PF00912">
    <property type="entry name" value="Transgly"/>
    <property type="match status" value="1"/>
</dbReference>
<evidence type="ECO:0000256" key="2">
    <source>
        <dbReference type="ARBA" id="ARBA00022519"/>
    </source>
</evidence>
<reference evidence="13 14" key="1">
    <citation type="submission" date="2024-09" db="EMBL/GenBank/DDBJ databases">
        <authorList>
            <person name="Sun Q."/>
            <person name="Mori K."/>
        </authorList>
    </citation>
    <scope>NUCLEOTIDE SEQUENCE [LARGE SCALE GENOMIC DNA]</scope>
    <source>
        <strain evidence="13 14">CECT 8064</strain>
    </source>
</reference>